<dbReference type="InterPro" id="IPR027417">
    <property type="entry name" value="P-loop_NTPase"/>
</dbReference>
<evidence type="ECO:0000256" key="6">
    <source>
        <dbReference type="ARBA" id="ARBA00023136"/>
    </source>
</evidence>
<evidence type="ECO:0000256" key="1">
    <source>
        <dbReference type="ARBA" id="ARBA00004651"/>
    </source>
</evidence>
<comment type="caution">
    <text evidence="10">The sequence shown here is derived from an EMBL/GenBank/DDBJ whole genome shotgun (WGS) entry which is preliminary data.</text>
</comment>
<dbReference type="GO" id="GO:0005886">
    <property type="term" value="C:plasma membrane"/>
    <property type="evidence" value="ECO:0007669"/>
    <property type="project" value="UniProtKB-SubCell"/>
</dbReference>
<dbReference type="GO" id="GO:0005524">
    <property type="term" value="F:ATP binding"/>
    <property type="evidence" value="ECO:0007669"/>
    <property type="project" value="UniProtKB-KW"/>
</dbReference>
<name>A0A9D1P4F5_9FIRM</name>
<organism evidence="10 11">
    <name type="scientific">Candidatus Ornithocaccomicrobium faecavium</name>
    <dbReference type="NCBI Taxonomy" id="2840890"/>
    <lineage>
        <taxon>Bacteria</taxon>
        <taxon>Bacillati</taxon>
        <taxon>Bacillota</taxon>
        <taxon>Clostridia</taxon>
        <taxon>Candidatus Ornithocaccomicrobium</taxon>
    </lineage>
</organism>
<dbReference type="InterPro" id="IPR036640">
    <property type="entry name" value="ABC1_TM_sf"/>
</dbReference>
<dbReference type="SMART" id="SM00382">
    <property type="entry name" value="AAA"/>
    <property type="match status" value="1"/>
</dbReference>
<dbReference type="PROSITE" id="PS50893">
    <property type="entry name" value="ABC_TRANSPORTER_2"/>
    <property type="match status" value="1"/>
</dbReference>
<dbReference type="InterPro" id="IPR039421">
    <property type="entry name" value="Type_1_exporter"/>
</dbReference>
<feature type="domain" description="ABC transmembrane type-1" evidence="9">
    <location>
        <begin position="111"/>
        <end position="304"/>
    </location>
</feature>
<feature type="transmembrane region" description="Helical" evidence="7">
    <location>
        <begin position="140"/>
        <end position="159"/>
    </location>
</feature>
<keyword evidence="4 10" id="KW-0067">ATP-binding</keyword>
<dbReference type="AlphaFoldDB" id="A0A9D1P4F5"/>
<keyword evidence="3" id="KW-0547">Nucleotide-binding</keyword>
<dbReference type="InterPro" id="IPR017871">
    <property type="entry name" value="ABC_transporter-like_CS"/>
</dbReference>
<feature type="transmembrane region" description="Helical" evidence="7">
    <location>
        <begin position="32"/>
        <end position="52"/>
    </location>
</feature>
<dbReference type="Gene3D" id="1.20.1560.10">
    <property type="entry name" value="ABC transporter type 1, transmembrane domain"/>
    <property type="match status" value="1"/>
</dbReference>
<feature type="transmembrane region" description="Helical" evidence="7">
    <location>
        <begin position="58"/>
        <end position="76"/>
    </location>
</feature>
<protein>
    <submittedName>
        <fullName evidence="10">ABC transporter ATP-binding protein</fullName>
    </submittedName>
</protein>
<dbReference type="Proteomes" id="UP000886884">
    <property type="component" value="Unassembled WGS sequence"/>
</dbReference>
<feature type="domain" description="ABC transporter" evidence="8">
    <location>
        <begin position="335"/>
        <end position="531"/>
    </location>
</feature>
<dbReference type="GO" id="GO:0140359">
    <property type="term" value="F:ABC-type transporter activity"/>
    <property type="evidence" value="ECO:0007669"/>
    <property type="project" value="InterPro"/>
</dbReference>
<keyword evidence="6 7" id="KW-0472">Membrane</keyword>
<evidence type="ECO:0000256" key="4">
    <source>
        <dbReference type="ARBA" id="ARBA00022840"/>
    </source>
</evidence>
<reference evidence="10" key="1">
    <citation type="submission" date="2020-10" db="EMBL/GenBank/DDBJ databases">
        <authorList>
            <person name="Gilroy R."/>
        </authorList>
    </citation>
    <scope>NUCLEOTIDE SEQUENCE</scope>
    <source>
        <strain evidence="10">CHK183-6373</strain>
    </source>
</reference>
<evidence type="ECO:0000256" key="5">
    <source>
        <dbReference type="ARBA" id="ARBA00022989"/>
    </source>
</evidence>
<reference evidence="10" key="2">
    <citation type="journal article" date="2021" name="PeerJ">
        <title>Extensive microbial diversity within the chicken gut microbiome revealed by metagenomics and culture.</title>
        <authorList>
            <person name="Gilroy R."/>
            <person name="Ravi A."/>
            <person name="Getino M."/>
            <person name="Pursley I."/>
            <person name="Horton D.L."/>
            <person name="Alikhan N.F."/>
            <person name="Baker D."/>
            <person name="Gharbi K."/>
            <person name="Hall N."/>
            <person name="Watson M."/>
            <person name="Adriaenssens E.M."/>
            <person name="Foster-Nyarko E."/>
            <person name="Jarju S."/>
            <person name="Secka A."/>
            <person name="Antonio M."/>
            <person name="Oren A."/>
            <person name="Chaudhuri R.R."/>
            <person name="La Ragione R."/>
            <person name="Hildebrand F."/>
            <person name="Pallen M.J."/>
        </authorList>
    </citation>
    <scope>NUCLEOTIDE SEQUENCE</scope>
    <source>
        <strain evidence="10">CHK183-6373</strain>
    </source>
</reference>
<sequence>MNDVRRTFSLIRRFMHRGTYPRMLFMLVSRALILYGAGAVSAPVILMLLYGALTSGSAMRVAALGALWLVYAYWMVAGDRRNMVEYNRIYFCNQVSMQTHYLRCALGLKLPAYDEKYRQGMLIELIDSGIDSVMMRFQDFFSMLVKGVAVLAICALIGIAGSLRLSVAFFALAGVQILLCALIDRRMKDVSRKLTDLQAAYTGGVQALFASYESYTCAGLHGLWFDKIARISDERVRKKRRMDHLTALQAFVCGMMSIVTYGAILAFALSNSGDVVALMALPIGYQALNDALTDFVRALSSIRSESHLADRLDELESAQTAKAAPAAAACGGSGIQVRHLSVTLGDKAILKDVSLNVNSGEHMLLLGGNGSGKSTLLRALAGLIEPAAGEVCLDGKSTGAMPQAQRYKEYAYVPAQGALLPVSCAENLSLVCGDLAQAREMARRLGLDIDLEKVMPDALSLGQQQRLEVCRALCSDAPWLILDEPTAHLDRDTARRVWDEVFASRKGAIATVHEYEDVLQRYAPRVESIPQRK</sequence>
<dbReference type="PROSITE" id="PS50929">
    <property type="entry name" value="ABC_TM1F"/>
    <property type="match status" value="1"/>
</dbReference>
<dbReference type="Gene3D" id="3.40.50.300">
    <property type="entry name" value="P-loop containing nucleotide triphosphate hydrolases"/>
    <property type="match status" value="1"/>
</dbReference>
<gene>
    <name evidence="10" type="ORF">IAA64_00250</name>
</gene>
<dbReference type="PROSITE" id="PS00211">
    <property type="entry name" value="ABC_TRANSPORTER_1"/>
    <property type="match status" value="1"/>
</dbReference>
<dbReference type="InterPro" id="IPR011527">
    <property type="entry name" value="ABC1_TM_dom"/>
</dbReference>
<accession>A0A9D1P4F5</accession>
<evidence type="ECO:0000313" key="10">
    <source>
        <dbReference type="EMBL" id="HIV26371.1"/>
    </source>
</evidence>
<dbReference type="GO" id="GO:0016887">
    <property type="term" value="F:ATP hydrolysis activity"/>
    <property type="evidence" value="ECO:0007669"/>
    <property type="project" value="InterPro"/>
</dbReference>
<dbReference type="EMBL" id="DVOT01000005">
    <property type="protein sequence ID" value="HIV26371.1"/>
    <property type="molecule type" value="Genomic_DNA"/>
</dbReference>
<dbReference type="InterPro" id="IPR003439">
    <property type="entry name" value="ABC_transporter-like_ATP-bd"/>
</dbReference>
<feature type="transmembrane region" description="Helical" evidence="7">
    <location>
        <begin position="165"/>
        <end position="183"/>
    </location>
</feature>
<feature type="transmembrane region" description="Helical" evidence="7">
    <location>
        <begin position="245"/>
        <end position="269"/>
    </location>
</feature>
<evidence type="ECO:0000256" key="7">
    <source>
        <dbReference type="SAM" id="Phobius"/>
    </source>
</evidence>
<evidence type="ECO:0000256" key="2">
    <source>
        <dbReference type="ARBA" id="ARBA00022692"/>
    </source>
</evidence>
<dbReference type="PANTHER" id="PTHR24221:SF654">
    <property type="entry name" value="ATP-BINDING CASSETTE SUB-FAMILY B MEMBER 6"/>
    <property type="match status" value="1"/>
</dbReference>
<dbReference type="InterPro" id="IPR003593">
    <property type="entry name" value="AAA+_ATPase"/>
</dbReference>
<evidence type="ECO:0000259" key="9">
    <source>
        <dbReference type="PROSITE" id="PS50929"/>
    </source>
</evidence>
<evidence type="ECO:0000256" key="3">
    <source>
        <dbReference type="ARBA" id="ARBA00022741"/>
    </source>
</evidence>
<dbReference type="SUPFAM" id="SSF52540">
    <property type="entry name" value="P-loop containing nucleoside triphosphate hydrolases"/>
    <property type="match status" value="1"/>
</dbReference>
<keyword evidence="2 7" id="KW-0812">Transmembrane</keyword>
<proteinExistence type="predicted"/>
<evidence type="ECO:0000259" key="8">
    <source>
        <dbReference type="PROSITE" id="PS50893"/>
    </source>
</evidence>
<keyword evidence="5 7" id="KW-1133">Transmembrane helix</keyword>
<comment type="subcellular location">
    <subcellularLocation>
        <location evidence="1">Cell membrane</location>
        <topology evidence="1">Multi-pass membrane protein</topology>
    </subcellularLocation>
</comment>
<evidence type="ECO:0000313" key="11">
    <source>
        <dbReference type="Proteomes" id="UP000886884"/>
    </source>
</evidence>
<dbReference type="PANTHER" id="PTHR24221">
    <property type="entry name" value="ATP-BINDING CASSETTE SUB-FAMILY B"/>
    <property type="match status" value="1"/>
</dbReference>
<dbReference type="Pfam" id="PF00005">
    <property type="entry name" value="ABC_tran"/>
    <property type="match status" value="1"/>
</dbReference>
<dbReference type="SUPFAM" id="SSF90123">
    <property type="entry name" value="ABC transporter transmembrane region"/>
    <property type="match status" value="1"/>
</dbReference>